<evidence type="ECO:0000256" key="5">
    <source>
        <dbReference type="ARBA" id="ARBA00022989"/>
    </source>
</evidence>
<evidence type="ECO:0000256" key="7">
    <source>
        <dbReference type="SAM" id="Phobius"/>
    </source>
</evidence>
<dbReference type="InterPro" id="IPR010290">
    <property type="entry name" value="TM_effector"/>
</dbReference>
<keyword evidence="6 7" id="KW-0472">Membrane</keyword>
<sequence>MDLTPLRQSRDYRLLFFSGVITYLGSMITYVALPFQVAHLTDSYLAVGLIGLVEIAPLIIFGLYGGSLADSIDRRIMVLATEFSALVLVAVLLVNALLPEPRLWVLYVIAVLLAANNGLQRPSLDAMTPRLVPHDQLAAAGALNTIKWNLGSIVGPAVGGLLLSAGGAASAYAFDVVSFAASFLLLWRLRSFRPLADNIEKPTLRHIVEGMRYAASRRDLLGTYAVDLIAMIFAFPYALFPFLAVELGAPWALGFLYAASAAGGLIVTFTSGWVPRVNHHGRAVVFGALLWGAGMALVGLTESLWCVLFFLAIAGAGDMVSGIFRGLIWNQTIPDEMRGRMAGIEMLSYSIGPQLGQVRSSAAAALTNLRMSFVSGGVMCIAGVAIAAFTMPSLWKYDMRNSVDAQRESQIRKYITGEASSPEEKS</sequence>
<evidence type="ECO:0000256" key="1">
    <source>
        <dbReference type="ARBA" id="ARBA00004651"/>
    </source>
</evidence>
<evidence type="ECO:0000313" key="9">
    <source>
        <dbReference type="EMBL" id="CAB4952008.1"/>
    </source>
</evidence>
<dbReference type="CDD" id="cd06173">
    <property type="entry name" value="MFS_MefA_like"/>
    <property type="match status" value="1"/>
</dbReference>
<dbReference type="PANTHER" id="PTHR23513">
    <property type="entry name" value="INTEGRAL MEMBRANE EFFLUX PROTEIN-RELATED"/>
    <property type="match status" value="1"/>
</dbReference>
<dbReference type="GO" id="GO:0005886">
    <property type="term" value="C:plasma membrane"/>
    <property type="evidence" value="ECO:0007669"/>
    <property type="project" value="UniProtKB-SubCell"/>
</dbReference>
<dbReference type="AlphaFoldDB" id="A0A6J7K7Q8"/>
<dbReference type="GO" id="GO:0022857">
    <property type="term" value="F:transmembrane transporter activity"/>
    <property type="evidence" value="ECO:0007669"/>
    <property type="project" value="InterPro"/>
</dbReference>
<dbReference type="InterPro" id="IPR036259">
    <property type="entry name" value="MFS_trans_sf"/>
</dbReference>
<feature type="transmembrane region" description="Helical" evidence="7">
    <location>
        <begin position="103"/>
        <end position="119"/>
    </location>
</feature>
<feature type="transmembrane region" description="Helical" evidence="7">
    <location>
        <begin position="373"/>
        <end position="395"/>
    </location>
</feature>
<keyword evidence="5 7" id="KW-1133">Transmembrane helix</keyword>
<feature type="domain" description="Major facilitator superfamily (MFS) profile" evidence="8">
    <location>
        <begin position="211"/>
        <end position="426"/>
    </location>
</feature>
<keyword evidence="2" id="KW-0813">Transport</keyword>
<evidence type="ECO:0000256" key="4">
    <source>
        <dbReference type="ARBA" id="ARBA00022692"/>
    </source>
</evidence>
<dbReference type="InterPro" id="IPR020846">
    <property type="entry name" value="MFS_dom"/>
</dbReference>
<dbReference type="PROSITE" id="PS50850">
    <property type="entry name" value="MFS"/>
    <property type="match status" value="1"/>
</dbReference>
<feature type="transmembrane region" description="Helical" evidence="7">
    <location>
        <begin position="283"/>
        <end position="301"/>
    </location>
</feature>
<evidence type="ECO:0000256" key="3">
    <source>
        <dbReference type="ARBA" id="ARBA00022475"/>
    </source>
</evidence>
<feature type="transmembrane region" description="Helical" evidence="7">
    <location>
        <begin position="251"/>
        <end position="271"/>
    </location>
</feature>
<protein>
    <submittedName>
        <fullName evidence="9">Unannotated protein</fullName>
    </submittedName>
</protein>
<evidence type="ECO:0000259" key="8">
    <source>
        <dbReference type="PROSITE" id="PS50850"/>
    </source>
</evidence>
<accession>A0A6J7K7Q8</accession>
<evidence type="ECO:0000256" key="6">
    <source>
        <dbReference type="ARBA" id="ARBA00023136"/>
    </source>
</evidence>
<name>A0A6J7K7Q8_9ZZZZ</name>
<dbReference type="Gene3D" id="1.20.1250.20">
    <property type="entry name" value="MFS general substrate transporter like domains"/>
    <property type="match status" value="1"/>
</dbReference>
<feature type="transmembrane region" description="Helical" evidence="7">
    <location>
        <begin position="221"/>
        <end position="245"/>
    </location>
</feature>
<gene>
    <name evidence="9" type="ORF">UFOPK3772_01612</name>
</gene>
<organism evidence="9">
    <name type="scientific">freshwater metagenome</name>
    <dbReference type="NCBI Taxonomy" id="449393"/>
    <lineage>
        <taxon>unclassified sequences</taxon>
        <taxon>metagenomes</taxon>
        <taxon>ecological metagenomes</taxon>
    </lineage>
</organism>
<feature type="transmembrane region" description="Helical" evidence="7">
    <location>
        <begin position="12"/>
        <end position="32"/>
    </location>
</feature>
<keyword evidence="3" id="KW-1003">Cell membrane</keyword>
<proteinExistence type="predicted"/>
<feature type="transmembrane region" description="Helical" evidence="7">
    <location>
        <begin position="307"/>
        <end position="328"/>
    </location>
</feature>
<feature type="transmembrane region" description="Helical" evidence="7">
    <location>
        <begin position="44"/>
        <end position="64"/>
    </location>
</feature>
<dbReference type="PANTHER" id="PTHR23513:SF9">
    <property type="entry name" value="ENTEROBACTIN EXPORTER ENTS"/>
    <property type="match status" value="1"/>
</dbReference>
<reference evidence="9" key="1">
    <citation type="submission" date="2020-05" db="EMBL/GenBank/DDBJ databases">
        <authorList>
            <person name="Chiriac C."/>
            <person name="Salcher M."/>
            <person name="Ghai R."/>
            <person name="Kavagutti S V."/>
        </authorList>
    </citation>
    <scope>NUCLEOTIDE SEQUENCE</scope>
</reference>
<keyword evidence="4 7" id="KW-0812">Transmembrane</keyword>
<dbReference type="Pfam" id="PF05977">
    <property type="entry name" value="MFS_3"/>
    <property type="match status" value="1"/>
</dbReference>
<feature type="transmembrane region" description="Helical" evidence="7">
    <location>
        <begin position="169"/>
        <end position="187"/>
    </location>
</feature>
<dbReference type="EMBL" id="CAFBNE010000047">
    <property type="protein sequence ID" value="CAB4952008.1"/>
    <property type="molecule type" value="Genomic_DNA"/>
</dbReference>
<dbReference type="SUPFAM" id="SSF103473">
    <property type="entry name" value="MFS general substrate transporter"/>
    <property type="match status" value="1"/>
</dbReference>
<evidence type="ECO:0000256" key="2">
    <source>
        <dbReference type="ARBA" id="ARBA00022448"/>
    </source>
</evidence>
<feature type="transmembrane region" description="Helical" evidence="7">
    <location>
        <begin position="76"/>
        <end position="97"/>
    </location>
</feature>
<comment type="subcellular location">
    <subcellularLocation>
        <location evidence="1">Cell membrane</location>
        <topology evidence="1">Multi-pass membrane protein</topology>
    </subcellularLocation>
</comment>